<dbReference type="FunFam" id="2.10.25.10:FF:000297">
    <property type="entry name" value="Nidogen 1"/>
    <property type="match status" value="1"/>
</dbReference>
<dbReference type="GO" id="GO:0017147">
    <property type="term" value="F:Wnt-protein binding"/>
    <property type="evidence" value="ECO:0007669"/>
    <property type="project" value="TreeGrafter"/>
</dbReference>
<dbReference type="InterPro" id="IPR006605">
    <property type="entry name" value="G2_nidogen/fibulin_G2F"/>
</dbReference>
<feature type="signal peptide" evidence="13">
    <location>
        <begin position="1"/>
        <end position="16"/>
    </location>
</feature>
<evidence type="ECO:0000256" key="7">
    <source>
        <dbReference type="ARBA" id="ARBA00022837"/>
    </source>
</evidence>
<feature type="chain" id="PRO_5042440571" evidence="13">
    <location>
        <begin position="17"/>
        <end position="759"/>
    </location>
</feature>
<feature type="domain" description="Thyroglobulin type-1" evidence="16">
    <location>
        <begin position="362"/>
        <end position="431"/>
    </location>
</feature>
<dbReference type="PROSITE" id="PS51120">
    <property type="entry name" value="LDLRB"/>
    <property type="match status" value="3"/>
</dbReference>
<evidence type="ECO:0000256" key="1">
    <source>
        <dbReference type="ARBA" id="ARBA00004498"/>
    </source>
</evidence>
<dbReference type="Gene3D" id="4.10.800.10">
    <property type="entry name" value="Thyroglobulin type-1"/>
    <property type="match status" value="1"/>
</dbReference>
<dbReference type="GO" id="GO:0042813">
    <property type="term" value="F:Wnt receptor activity"/>
    <property type="evidence" value="ECO:0007669"/>
    <property type="project" value="TreeGrafter"/>
</dbReference>
<dbReference type="FunFam" id="4.10.800.10:FF:000001">
    <property type="entry name" value="Testican-3 isoform 2"/>
    <property type="match status" value="1"/>
</dbReference>
<feature type="repeat" description="LDL-receptor class B" evidence="11">
    <location>
        <begin position="545"/>
        <end position="587"/>
    </location>
</feature>
<dbReference type="InterPro" id="IPR036857">
    <property type="entry name" value="Thyroglobulin_1_sf"/>
</dbReference>
<accession>A0AAD1VV22</accession>
<keyword evidence="7" id="KW-0106">Calcium</keyword>
<dbReference type="Pfam" id="PF00086">
    <property type="entry name" value="Thyroglobulin_1"/>
    <property type="match status" value="1"/>
</dbReference>
<dbReference type="EMBL" id="OW240913">
    <property type="protein sequence ID" value="CAH2251167.1"/>
    <property type="molecule type" value="Genomic_DNA"/>
</dbReference>
<evidence type="ECO:0000256" key="4">
    <source>
        <dbReference type="ARBA" id="ARBA00022536"/>
    </source>
</evidence>
<dbReference type="InterPro" id="IPR009030">
    <property type="entry name" value="Growth_fac_rcpt_cys_sf"/>
</dbReference>
<dbReference type="Proteomes" id="UP001295444">
    <property type="component" value="Chromosome 02"/>
</dbReference>
<comment type="caution">
    <text evidence="10">Lacks conserved residue(s) required for the propagation of feature annotation.</text>
</comment>
<dbReference type="PROSITE" id="PS01186">
    <property type="entry name" value="EGF_2"/>
    <property type="match status" value="3"/>
</dbReference>
<keyword evidence="9" id="KW-0325">Glycoprotein</keyword>
<feature type="domain" description="EGF-like" evidence="14">
    <location>
        <begin position="227"/>
        <end position="269"/>
    </location>
</feature>
<dbReference type="CDD" id="cd00054">
    <property type="entry name" value="EGF_CA"/>
    <property type="match status" value="2"/>
</dbReference>
<evidence type="ECO:0000256" key="13">
    <source>
        <dbReference type="SAM" id="SignalP"/>
    </source>
</evidence>
<dbReference type="SMART" id="SM00181">
    <property type="entry name" value="EGF"/>
    <property type="match status" value="5"/>
</dbReference>
<gene>
    <name evidence="17" type="ORF">PECUL_23A007326</name>
</gene>
<dbReference type="InterPro" id="IPR011042">
    <property type="entry name" value="6-blade_b-propeller_TolB-like"/>
</dbReference>
<dbReference type="Gene3D" id="2.10.25.10">
    <property type="entry name" value="Laminin"/>
    <property type="match status" value="5"/>
</dbReference>
<dbReference type="Gene3D" id="2.40.155.10">
    <property type="entry name" value="Green fluorescent protein"/>
    <property type="match status" value="1"/>
</dbReference>
<sequence>MGYSLLPLVPIGGVIGWMFALQQPGYKNGFSITGGEFKRTTEVTFLQSNKKLVITQQFNGIDEHGHLTISTELDGSIPEIPSGSVVHIEPYTELYQTASNVITSISTREYTVEQPGGTSETLTYQWKQTITFQECSHDTTALAIPTIQQLSVDRIFVLYNNNEKILRYASSNSIGSISESPVDTNRNPCYVGTHSCDTNALCRPGHGNQFTCECSPGFRGEGRVCYDIDECQEQPNVCGSNTICNNHPGTFRCECADGYQFLSDGKTCSPVDLPKNHCLTGTHNCDIEERARCIYTGSSSYICSCLPGFIGDGHSCVDVDECQTNNCHADAACYNTPGSFTCVCKPGYRGNGAECFPRESEKSKCQLHQESILSTFPRGPRPLGQFVPQCDENGNYSPRQCHASSGNCWCVDRNGNELNGTRVGPGVIPPCLETVTPPPPVGPTPRPDVFPLPSGTHLLFAQSGKIEHVPLEGNNMKKTDAKALLHIPDKVIIGVAYDCVDKTVYWTDISGPSISRASINGGEPTAVIKTDLGSPEGIAVDHLGRNIFWTDSVLNRIEVSKLDGSNRRVLFDTDLENPRGIVADAAKGNLYWTDWNRFAPKIETSYLDGTNRRILVKDDLGLPNGLTIDPYSSMLCWVDAGTKRVECMNPSQPGRRKIVEGIQYPFGITSYGKNLYYTDWKRDAVIAVDRTISKENDNFHPHKRSRLYGITTAYSQCPQGQNYCALNNGGCTHLCLATPGGRSCLCPENTIGVDCIERT</sequence>
<dbReference type="FunFam" id="2.10.25.10:FF:000653">
    <property type="entry name" value="Putative Fibrillin-1"/>
    <property type="match status" value="1"/>
</dbReference>
<evidence type="ECO:0000259" key="16">
    <source>
        <dbReference type="PROSITE" id="PS51162"/>
    </source>
</evidence>
<feature type="domain" description="EGF-like" evidence="14">
    <location>
        <begin position="185"/>
        <end position="226"/>
    </location>
</feature>
<dbReference type="Pfam" id="PF07645">
    <property type="entry name" value="EGF_CA"/>
    <property type="match status" value="1"/>
</dbReference>
<dbReference type="Pfam" id="PF00058">
    <property type="entry name" value="Ldl_recept_b"/>
    <property type="match status" value="3"/>
</dbReference>
<dbReference type="Pfam" id="PF07474">
    <property type="entry name" value="G2F"/>
    <property type="match status" value="1"/>
</dbReference>
<name>A0AAD1VV22_PELCU</name>
<dbReference type="InterPro" id="IPR024731">
    <property type="entry name" value="NELL2-like_EGF"/>
</dbReference>
<dbReference type="SMART" id="SM00682">
    <property type="entry name" value="G2F"/>
    <property type="match status" value="1"/>
</dbReference>
<organism evidence="17 18">
    <name type="scientific">Pelobates cultripes</name>
    <name type="common">Western spadefoot toad</name>
    <dbReference type="NCBI Taxonomy" id="61616"/>
    <lineage>
        <taxon>Eukaryota</taxon>
        <taxon>Metazoa</taxon>
        <taxon>Chordata</taxon>
        <taxon>Craniata</taxon>
        <taxon>Vertebrata</taxon>
        <taxon>Euteleostomi</taxon>
        <taxon>Amphibia</taxon>
        <taxon>Batrachia</taxon>
        <taxon>Anura</taxon>
        <taxon>Pelobatoidea</taxon>
        <taxon>Pelobatidae</taxon>
        <taxon>Pelobates</taxon>
    </lineage>
</organism>
<dbReference type="GO" id="GO:0005886">
    <property type="term" value="C:plasma membrane"/>
    <property type="evidence" value="ECO:0007669"/>
    <property type="project" value="TreeGrafter"/>
</dbReference>
<evidence type="ECO:0000256" key="11">
    <source>
        <dbReference type="PROSITE-ProRule" id="PRU00461"/>
    </source>
</evidence>
<keyword evidence="8 12" id="KW-1015">Disulfide bond</keyword>
<dbReference type="PANTHER" id="PTHR46513:SF6">
    <property type="entry name" value="NIDOGEN-1"/>
    <property type="match status" value="1"/>
</dbReference>
<dbReference type="EMBL" id="OW240913">
    <property type="protein sequence ID" value="CAH2251173.1"/>
    <property type="molecule type" value="Genomic_DNA"/>
</dbReference>
<evidence type="ECO:0000256" key="2">
    <source>
        <dbReference type="ARBA" id="ARBA00022525"/>
    </source>
</evidence>
<dbReference type="InterPro" id="IPR009017">
    <property type="entry name" value="GFP"/>
</dbReference>
<dbReference type="Pfam" id="PF12947">
    <property type="entry name" value="EGF_3"/>
    <property type="match status" value="2"/>
</dbReference>
<dbReference type="InterPro" id="IPR026823">
    <property type="entry name" value="cEGF"/>
</dbReference>
<dbReference type="SUPFAM" id="SSF63825">
    <property type="entry name" value="YWTD domain"/>
    <property type="match status" value="1"/>
</dbReference>
<dbReference type="EMBL" id="OW240913">
    <property type="protein sequence ID" value="CAH2251180.1"/>
    <property type="molecule type" value="Genomic_DNA"/>
</dbReference>
<evidence type="ECO:0000256" key="12">
    <source>
        <dbReference type="PROSITE-ProRule" id="PRU00500"/>
    </source>
</evidence>
<dbReference type="InterPro" id="IPR001881">
    <property type="entry name" value="EGF-like_Ca-bd_dom"/>
</dbReference>
<feature type="domain" description="Nidogen G2 beta-barrel" evidence="15">
    <location>
        <begin position="1"/>
        <end position="184"/>
    </location>
</feature>
<feature type="domain" description="EGF-like" evidence="14">
    <location>
        <begin position="274"/>
        <end position="317"/>
    </location>
</feature>
<dbReference type="SMART" id="SM00211">
    <property type="entry name" value="TY"/>
    <property type="match status" value="1"/>
</dbReference>
<dbReference type="SUPFAM" id="SSF57196">
    <property type="entry name" value="EGF/Laminin"/>
    <property type="match status" value="2"/>
</dbReference>
<dbReference type="InterPro" id="IPR000152">
    <property type="entry name" value="EGF-type_Asp/Asn_hydroxyl_site"/>
</dbReference>
<dbReference type="FunFam" id="2.120.10.30:FF:000030">
    <property type="entry name" value="Nidogen 1"/>
    <property type="match status" value="1"/>
</dbReference>
<evidence type="ECO:0000256" key="8">
    <source>
        <dbReference type="ARBA" id="ARBA00023157"/>
    </source>
</evidence>
<dbReference type="Gene3D" id="2.120.10.30">
    <property type="entry name" value="TolB, C-terminal domain"/>
    <property type="match status" value="1"/>
</dbReference>
<evidence type="ECO:0000313" key="17">
    <source>
        <dbReference type="EMBL" id="CAH2251180.1"/>
    </source>
</evidence>
<dbReference type="PROSITE" id="PS00484">
    <property type="entry name" value="THYROGLOBULIN_1_1"/>
    <property type="match status" value="1"/>
</dbReference>
<dbReference type="GO" id="GO:0005509">
    <property type="term" value="F:calcium ion binding"/>
    <property type="evidence" value="ECO:0007669"/>
    <property type="project" value="InterPro"/>
</dbReference>
<dbReference type="PROSITE" id="PS50993">
    <property type="entry name" value="NIDOGEN_G2"/>
    <property type="match status" value="1"/>
</dbReference>
<protein>
    <submittedName>
        <fullName evidence="17">Nidogen-1, partial</fullName>
    </submittedName>
</protein>
<evidence type="ECO:0000313" key="18">
    <source>
        <dbReference type="Proteomes" id="UP001295444"/>
    </source>
</evidence>
<evidence type="ECO:0000256" key="10">
    <source>
        <dbReference type="PROSITE-ProRule" id="PRU00076"/>
    </source>
</evidence>
<dbReference type="AlphaFoldDB" id="A0AAD1VV22"/>
<dbReference type="Pfam" id="PF12662">
    <property type="entry name" value="cEGF"/>
    <property type="match status" value="1"/>
</dbReference>
<dbReference type="EMBL" id="OW240913">
    <property type="protein sequence ID" value="CAH2251178.1"/>
    <property type="molecule type" value="Genomic_DNA"/>
</dbReference>
<dbReference type="CDD" id="cd00191">
    <property type="entry name" value="TY"/>
    <property type="match status" value="1"/>
</dbReference>
<evidence type="ECO:0000259" key="15">
    <source>
        <dbReference type="PROSITE" id="PS50993"/>
    </source>
</evidence>
<keyword evidence="2" id="KW-0964">Secreted</keyword>
<keyword evidence="3" id="KW-0272">Extracellular matrix</keyword>
<reference evidence="17" key="1">
    <citation type="submission" date="2022-03" db="EMBL/GenBank/DDBJ databases">
        <authorList>
            <person name="Alioto T."/>
            <person name="Alioto T."/>
            <person name="Gomez Garrido J."/>
        </authorList>
    </citation>
    <scope>NUCLEOTIDE SEQUENCE</scope>
</reference>
<keyword evidence="5 13" id="KW-0732">Signal</keyword>
<dbReference type="FunFam" id="2.10.25.10:FF:000281">
    <property type="entry name" value="Nidogen 1"/>
    <property type="match status" value="1"/>
</dbReference>
<dbReference type="InterPro" id="IPR049883">
    <property type="entry name" value="NOTCH1_EGF-like"/>
</dbReference>
<feature type="domain" description="EGF-like" evidence="14">
    <location>
        <begin position="318"/>
        <end position="354"/>
    </location>
</feature>
<evidence type="ECO:0000256" key="9">
    <source>
        <dbReference type="ARBA" id="ARBA00023180"/>
    </source>
</evidence>
<dbReference type="PROSITE" id="PS01187">
    <property type="entry name" value="EGF_CA"/>
    <property type="match status" value="2"/>
</dbReference>
<dbReference type="SMART" id="SM00135">
    <property type="entry name" value="LY"/>
    <property type="match status" value="5"/>
</dbReference>
<evidence type="ECO:0000256" key="3">
    <source>
        <dbReference type="ARBA" id="ARBA00022530"/>
    </source>
</evidence>
<dbReference type="PANTHER" id="PTHR46513">
    <property type="entry name" value="VITELLOGENIN RECEPTOR-LIKE PROTEIN-RELATED-RELATED"/>
    <property type="match status" value="1"/>
</dbReference>
<comment type="subcellular location">
    <subcellularLocation>
        <location evidence="1">Secreted</location>
        <location evidence="1">Extracellular space</location>
        <location evidence="1">Extracellular matrix</location>
    </subcellularLocation>
</comment>
<dbReference type="InterPro" id="IPR000033">
    <property type="entry name" value="LDLR_classB_rpt"/>
</dbReference>
<feature type="repeat" description="LDL-receptor class B" evidence="11">
    <location>
        <begin position="588"/>
        <end position="632"/>
    </location>
</feature>
<dbReference type="InterPro" id="IPR000716">
    <property type="entry name" value="Thyroglobulin_1"/>
</dbReference>
<dbReference type="SUPFAM" id="SSF57184">
    <property type="entry name" value="Growth factor receptor domain"/>
    <property type="match status" value="1"/>
</dbReference>
<feature type="disulfide bond" evidence="12">
    <location>
        <begin position="401"/>
        <end position="408"/>
    </location>
</feature>
<dbReference type="PROSITE" id="PS00010">
    <property type="entry name" value="ASX_HYDROXYL"/>
    <property type="match status" value="2"/>
</dbReference>
<dbReference type="PROSITE" id="PS51162">
    <property type="entry name" value="THYROGLOBULIN_1_2"/>
    <property type="match status" value="1"/>
</dbReference>
<dbReference type="SUPFAM" id="SSF57610">
    <property type="entry name" value="Thyroglobulin type-1 domain"/>
    <property type="match status" value="1"/>
</dbReference>
<dbReference type="FunFam" id="2.10.25.10:FF:000003">
    <property type="entry name" value="fibrillin-1 isoform X1"/>
    <property type="match status" value="1"/>
</dbReference>
<dbReference type="Pfam" id="PF14670">
    <property type="entry name" value="FXa_inhibition"/>
    <property type="match status" value="1"/>
</dbReference>
<evidence type="ECO:0000256" key="6">
    <source>
        <dbReference type="ARBA" id="ARBA00022737"/>
    </source>
</evidence>
<keyword evidence="18" id="KW-1185">Reference proteome</keyword>
<dbReference type="EMBL" id="OW240913">
    <property type="protein sequence ID" value="CAH2251183.1"/>
    <property type="molecule type" value="Genomic_DNA"/>
</dbReference>
<dbReference type="InterPro" id="IPR000742">
    <property type="entry name" value="EGF"/>
</dbReference>
<dbReference type="InterPro" id="IPR018097">
    <property type="entry name" value="EGF_Ca-bd_CS"/>
</dbReference>
<dbReference type="CDD" id="cd00255">
    <property type="entry name" value="nidG2"/>
    <property type="match status" value="1"/>
</dbReference>
<evidence type="ECO:0000259" key="14">
    <source>
        <dbReference type="PROSITE" id="PS50026"/>
    </source>
</evidence>
<dbReference type="SMART" id="SM00179">
    <property type="entry name" value="EGF_CA"/>
    <property type="match status" value="4"/>
</dbReference>
<dbReference type="SUPFAM" id="SSF54511">
    <property type="entry name" value="GFP-like"/>
    <property type="match status" value="1"/>
</dbReference>
<dbReference type="GO" id="GO:0060070">
    <property type="term" value="P:canonical Wnt signaling pathway"/>
    <property type="evidence" value="ECO:0007669"/>
    <property type="project" value="TreeGrafter"/>
</dbReference>
<dbReference type="InterPro" id="IPR050778">
    <property type="entry name" value="Cueball_EGF_LRP_Nidogen"/>
</dbReference>
<proteinExistence type="predicted"/>
<keyword evidence="4 10" id="KW-0245">EGF-like domain</keyword>
<evidence type="ECO:0000256" key="5">
    <source>
        <dbReference type="ARBA" id="ARBA00022729"/>
    </source>
</evidence>
<dbReference type="PROSITE" id="PS50026">
    <property type="entry name" value="EGF_3"/>
    <property type="match status" value="4"/>
</dbReference>
<feature type="repeat" description="LDL-receptor class B" evidence="11">
    <location>
        <begin position="502"/>
        <end position="544"/>
    </location>
</feature>
<keyword evidence="6" id="KW-0677">Repeat</keyword>